<evidence type="ECO:0000313" key="2">
    <source>
        <dbReference type="EMBL" id="GHG29044.1"/>
    </source>
</evidence>
<organism evidence="2 3">
    <name type="scientific">Amycolatopsis bullii</name>
    <dbReference type="NCBI Taxonomy" id="941987"/>
    <lineage>
        <taxon>Bacteria</taxon>
        <taxon>Bacillati</taxon>
        <taxon>Actinomycetota</taxon>
        <taxon>Actinomycetes</taxon>
        <taxon>Pseudonocardiales</taxon>
        <taxon>Pseudonocardiaceae</taxon>
        <taxon>Amycolatopsis</taxon>
    </lineage>
</organism>
<feature type="region of interest" description="Disordered" evidence="1">
    <location>
        <begin position="1"/>
        <end position="144"/>
    </location>
</feature>
<keyword evidence="3" id="KW-1185">Reference proteome</keyword>
<comment type="caution">
    <text evidence="2">The sequence shown here is derived from an EMBL/GenBank/DDBJ whole genome shotgun (WGS) entry which is preliminary data.</text>
</comment>
<gene>
    <name evidence="2" type="ORF">GCM10017567_55870</name>
</gene>
<accession>A0ABQ3KJT4</accession>
<name>A0ABQ3KJT4_9PSEU</name>
<reference evidence="3" key="1">
    <citation type="journal article" date="2019" name="Int. J. Syst. Evol. Microbiol.">
        <title>The Global Catalogue of Microorganisms (GCM) 10K type strain sequencing project: providing services to taxonomists for standard genome sequencing and annotation.</title>
        <authorList>
            <consortium name="The Broad Institute Genomics Platform"/>
            <consortium name="The Broad Institute Genome Sequencing Center for Infectious Disease"/>
            <person name="Wu L."/>
            <person name="Ma J."/>
        </authorList>
    </citation>
    <scope>NUCLEOTIDE SEQUENCE [LARGE SCALE GENOMIC DNA]</scope>
    <source>
        <strain evidence="3">CGMCC 4.7680</strain>
    </source>
</reference>
<feature type="compositionally biased region" description="Basic and acidic residues" evidence="1">
    <location>
        <begin position="41"/>
        <end position="73"/>
    </location>
</feature>
<proteinExistence type="predicted"/>
<sequence>MVFDAQRRQPRAHTQQKCRVIDSDRHDVKPELDSDGGVGMEVERPVQREAQPERADVSQRDRQPHRPAEHAVEDGEQPEVDAEGEPVDQAEPEKRRRHDPRQTQWQEAHDGPAEGAESVSGRTGSVGGHPVSVPAGGDRKPSGR</sequence>
<feature type="compositionally biased region" description="Acidic residues" evidence="1">
    <location>
        <begin position="74"/>
        <end position="90"/>
    </location>
</feature>
<dbReference type="EMBL" id="BNAW01000029">
    <property type="protein sequence ID" value="GHG29044.1"/>
    <property type="molecule type" value="Genomic_DNA"/>
</dbReference>
<evidence type="ECO:0000256" key="1">
    <source>
        <dbReference type="SAM" id="MobiDB-lite"/>
    </source>
</evidence>
<dbReference type="Proteomes" id="UP000649955">
    <property type="component" value="Unassembled WGS sequence"/>
</dbReference>
<protein>
    <submittedName>
        <fullName evidence="2">Uncharacterized protein</fullName>
    </submittedName>
</protein>
<evidence type="ECO:0000313" key="3">
    <source>
        <dbReference type="Proteomes" id="UP000649955"/>
    </source>
</evidence>
<feature type="compositionally biased region" description="Basic and acidic residues" evidence="1">
    <location>
        <begin position="19"/>
        <end position="32"/>
    </location>
</feature>